<protein>
    <submittedName>
        <fullName evidence="1">Uncharacterized protein</fullName>
    </submittedName>
</protein>
<sequence length="58" mass="6718">RTMEKARLVVNVEPGKFKITKAKNFIDPKLNPNGLMCDWKLVNGCQFVMKGSDWYKND</sequence>
<organism evidence="1">
    <name type="scientific">marine sediment metagenome</name>
    <dbReference type="NCBI Taxonomy" id="412755"/>
    <lineage>
        <taxon>unclassified sequences</taxon>
        <taxon>metagenomes</taxon>
        <taxon>ecological metagenomes</taxon>
    </lineage>
</organism>
<feature type="non-terminal residue" evidence="1">
    <location>
        <position position="1"/>
    </location>
</feature>
<dbReference type="EMBL" id="BARS01048955">
    <property type="protein sequence ID" value="GAG28743.1"/>
    <property type="molecule type" value="Genomic_DNA"/>
</dbReference>
<evidence type="ECO:0000313" key="1">
    <source>
        <dbReference type="EMBL" id="GAG28743.1"/>
    </source>
</evidence>
<reference evidence="1" key="1">
    <citation type="journal article" date="2014" name="Front. Microbiol.">
        <title>High frequency of phylogenetically diverse reductive dehalogenase-homologous genes in deep subseafloor sedimentary metagenomes.</title>
        <authorList>
            <person name="Kawai M."/>
            <person name="Futagami T."/>
            <person name="Toyoda A."/>
            <person name="Takaki Y."/>
            <person name="Nishi S."/>
            <person name="Hori S."/>
            <person name="Arai W."/>
            <person name="Tsubouchi T."/>
            <person name="Morono Y."/>
            <person name="Uchiyama I."/>
            <person name="Ito T."/>
            <person name="Fujiyama A."/>
            <person name="Inagaki F."/>
            <person name="Takami H."/>
        </authorList>
    </citation>
    <scope>NUCLEOTIDE SEQUENCE</scope>
    <source>
        <strain evidence="1">Expedition CK06-06</strain>
    </source>
</reference>
<proteinExistence type="predicted"/>
<gene>
    <name evidence="1" type="ORF">S01H1_73279</name>
</gene>
<name>X0WWB2_9ZZZZ</name>
<accession>X0WWB2</accession>
<comment type="caution">
    <text evidence="1">The sequence shown here is derived from an EMBL/GenBank/DDBJ whole genome shotgun (WGS) entry which is preliminary data.</text>
</comment>
<dbReference type="AlphaFoldDB" id="X0WWB2"/>